<dbReference type="EMBL" id="GBRH01216774">
    <property type="protein sequence ID" value="JAD81121.1"/>
    <property type="molecule type" value="Transcribed_RNA"/>
</dbReference>
<dbReference type="AlphaFoldDB" id="A0A0A9D001"/>
<reference evidence="2" key="1">
    <citation type="submission" date="2014-09" db="EMBL/GenBank/DDBJ databases">
        <authorList>
            <person name="Magalhaes I.L.F."/>
            <person name="Oliveira U."/>
            <person name="Santos F.R."/>
            <person name="Vidigal T.H.D.A."/>
            <person name="Brescovit A.D."/>
            <person name="Santos A.J."/>
        </authorList>
    </citation>
    <scope>NUCLEOTIDE SEQUENCE</scope>
    <source>
        <tissue evidence="2">Shoot tissue taken approximately 20 cm above the soil surface</tissue>
    </source>
</reference>
<sequence>MLFSVKNIKICHPQEPSSARAFFSCYSAMFSQPKSVMRLKRPDFDHFVGSDDESPLSQMSSDSPTADYSPEAHVSNRCGNFQ</sequence>
<accession>A0A0A9D001</accession>
<evidence type="ECO:0000313" key="2">
    <source>
        <dbReference type="EMBL" id="JAD81121.1"/>
    </source>
</evidence>
<evidence type="ECO:0000256" key="1">
    <source>
        <dbReference type="SAM" id="MobiDB-lite"/>
    </source>
</evidence>
<proteinExistence type="predicted"/>
<reference evidence="2" key="2">
    <citation type="journal article" date="2015" name="Data Brief">
        <title>Shoot transcriptome of the giant reed, Arundo donax.</title>
        <authorList>
            <person name="Barrero R.A."/>
            <person name="Guerrero F.D."/>
            <person name="Moolhuijzen P."/>
            <person name="Goolsby J.A."/>
            <person name="Tidwell J."/>
            <person name="Bellgard S.E."/>
            <person name="Bellgard M.I."/>
        </authorList>
    </citation>
    <scope>NUCLEOTIDE SEQUENCE</scope>
    <source>
        <tissue evidence="2">Shoot tissue taken approximately 20 cm above the soil surface</tissue>
    </source>
</reference>
<feature type="compositionally biased region" description="Polar residues" evidence="1">
    <location>
        <begin position="55"/>
        <end position="66"/>
    </location>
</feature>
<protein>
    <submittedName>
        <fullName evidence="2">Uncharacterized protein</fullName>
    </submittedName>
</protein>
<organism evidence="2">
    <name type="scientific">Arundo donax</name>
    <name type="common">Giant reed</name>
    <name type="synonym">Donax arundinaceus</name>
    <dbReference type="NCBI Taxonomy" id="35708"/>
    <lineage>
        <taxon>Eukaryota</taxon>
        <taxon>Viridiplantae</taxon>
        <taxon>Streptophyta</taxon>
        <taxon>Embryophyta</taxon>
        <taxon>Tracheophyta</taxon>
        <taxon>Spermatophyta</taxon>
        <taxon>Magnoliopsida</taxon>
        <taxon>Liliopsida</taxon>
        <taxon>Poales</taxon>
        <taxon>Poaceae</taxon>
        <taxon>PACMAD clade</taxon>
        <taxon>Arundinoideae</taxon>
        <taxon>Arundineae</taxon>
        <taxon>Arundo</taxon>
    </lineage>
</organism>
<name>A0A0A9D001_ARUDO</name>
<feature type="region of interest" description="Disordered" evidence="1">
    <location>
        <begin position="48"/>
        <end position="82"/>
    </location>
</feature>